<protein>
    <submittedName>
        <fullName evidence="1">Uncharacterized protein</fullName>
    </submittedName>
</protein>
<dbReference type="PANTHER" id="PTHR33324">
    <property type="entry name" value="EXPRESSED PROTEIN"/>
    <property type="match status" value="1"/>
</dbReference>
<gene>
    <name evidence="1" type="ORF">INT47_002657</name>
</gene>
<comment type="caution">
    <text evidence="1">The sequence shown here is derived from an EMBL/GenBank/DDBJ whole genome shotgun (WGS) entry which is preliminary data.</text>
</comment>
<reference evidence="1" key="1">
    <citation type="submission" date="2020-12" db="EMBL/GenBank/DDBJ databases">
        <title>Metabolic potential, ecology and presence of endohyphal bacteria is reflected in genomic diversity of Mucoromycotina.</title>
        <authorList>
            <person name="Muszewska A."/>
            <person name="Okrasinska A."/>
            <person name="Steczkiewicz K."/>
            <person name="Drgas O."/>
            <person name="Orlowska M."/>
            <person name="Perlinska-Lenart U."/>
            <person name="Aleksandrzak-Piekarczyk T."/>
            <person name="Szatraj K."/>
            <person name="Zielenkiewicz U."/>
            <person name="Pilsyk S."/>
            <person name="Malc E."/>
            <person name="Mieczkowski P."/>
            <person name="Kruszewska J.S."/>
            <person name="Biernat P."/>
            <person name="Pawlowska J."/>
        </authorList>
    </citation>
    <scope>NUCLEOTIDE SEQUENCE</scope>
    <source>
        <strain evidence="1">WA0000017839</strain>
    </source>
</reference>
<dbReference type="AlphaFoldDB" id="A0A8H7R878"/>
<dbReference type="EMBL" id="JAEPRD010000040">
    <property type="protein sequence ID" value="KAG2205033.1"/>
    <property type="molecule type" value="Genomic_DNA"/>
</dbReference>
<accession>A0A8H7R878</accession>
<organism evidence="1 2">
    <name type="scientific">Mucor saturninus</name>
    <dbReference type="NCBI Taxonomy" id="64648"/>
    <lineage>
        <taxon>Eukaryota</taxon>
        <taxon>Fungi</taxon>
        <taxon>Fungi incertae sedis</taxon>
        <taxon>Mucoromycota</taxon>
        <taxon>Mucoromycotina</taxon>
        <taxon>Mucoromycetes</taxon>
        <taxon>Mucorales</taxon>
        <taxon>Mucorineae</taxon>
        <taxon>Mucoraceae</taxon>
        <taxon>Mucor</taxon>
    </lineage>
</organism>
<proteinExistence type="predicted"/>
<name>A0A8H7R878_9FUNG</name>
<dbReference type="Proteomes" id="UP000603453">
    <property type="component" value="Unassembled WGS sequence"/>
</dbReference>
<evidence type="ECO:0000313" key="1">
    <source>
        <dbReference type="EMBL" id="KAG2205033.1"/>
    </source>
</evidence>
<evidence type="ECO:0000313" key="2">
    <source>
        <dbReference type="Proteomes" id="UP000603453"/>
    </source>
</evidence>
<dbReference type="PANTHER" id="PTHR33324:SF2">
    <property type="entry name" value="MYB_SANT-LIKE DNA-BINDING DOMAIN-CONTAINING PROTEIN"/>
    <property type="match status" value="1"/>
</dbReference>
<sequence>MSQTPVNILPRYENDKPQYSFTPSKPQCSFTSTAGSTMYKKYNQTSWIHDFDKDGKCSKDVVVEWMLEGNNWDLYTGNMTLKPGEVINQSVMSSRLRQVLIDRGHMPRSEKTIKETIRYLKKTFDATFATVNSPGFRVNPEVDGDKTIREKIIKLFKWYYDLLPLLGSEPHDTRVGSQTSESLIPELNAAGQPYHNDFQLTSPDDDNVDADDTAPVSVPVSTKQNRGEKRKVSEIISDYFEKQSDSSDNYALLLTAQECHLKQQMMIKKHEHVLKLRQELQREDIDDEDREEIRMFIEETKKDC</sequence>
<keyword evidence="2" id="KW-1185">Reference proteome</keyword>